<keyword evidence="2" id="KW-1185">Reference proteome</keyword>
<dbReference type="WBParaSite" id="ASIM_0000501401-mRNA-1">
    <property type="protein sequence ID" value="ASIM_0000501401-mRNA-1"/>
    <property type="gene ID" value="ASIM_0000501401"/>
</dbReference>
<dbReference type="EMBL" id="UYRR01008853">
    <property type="protein sequence ID" value="VDK24550.1"/>
    <property type="molecule type" value="Genomic_DNA"/>
</dbReference>
<evidence type="ECO:0000313" key="2">
    <source>
        <dbReference type="Proteomes" id="UP000267096"/>
    </source>
</evidence>
<reference evidence="3" key="1">
    <citation type="submission" date="2017-02" db="UniProtKB">
        <authorList>
            <consortium name="WormBaseParasite"/>
        </authorList>
    </citation>
    <scope>IDENTIFICATION</scope>
</reference>
<name>A0A0M3JBN7_ANISI</name>
<gene>
    <name evidence="1" type="ORF">ASIM_LOCUS4822</name>
</gene>
<reference evidence="1 2" key="2">
    <citation type="submission" date="2018-11" db="EMBL/GenBank/DDBJ databases">
        <authorList>
            <consortium name="Pathogen Informatics"/>
        </authorList>
    </citation>
    <scope>NUCLEOTIDE SEQUENCE [LARGE SCALE GENOMIC DNA]</scope>
</reference>
<proteinExistence type="predicted"/>
<evidence type="ECO:0000313" key="1">
    <source>
        <dbReference type="EMBL" id="VDK24550.1"/>
    </source>
</evidence>
<sequence length="86" mass="9816">MEQVQVQSVIVTAEPRSSEVDRMAQLTALRCHEKQITSAEYTSKCPKIQIKLESFRMGNVIKWDGIAGVMQDVIVFNNNDDTIRFK</sequence>
<protein>
    <submittedName>
        <fullName evidence="1 3">Uncharacterized protein</fullName>
    </submittedName>
</protein>
<accession>A0A0M3JBN7</accession>
<dbReference type="AlphaFoldDB" id="A0A0M3JBN7"/>
<evidence type="ECO:0000313" key="3">
    <source>
        <dbReference type="WBParaSite" id="ASIM_0000501401-mRNA-1"/>
    </source>
</evidence>
<organism evidence="3">
    <name type="scientific">Anisakis simplex</name>
    <name type="common">Herring worm</name>
    <dbReference type="NCBI Taxonomy" id="6269"/>
    <lineage>
        <taxon>Eukaryota</taxon>
        <taxon>Metazoa</taxon>
        <taxon>Ecdysozoa</taxon>
        <taxon>Nematoda</taxon>
        <taxon>Chromadorea</taxon>
        <taxon>Rhabditida</taxon>
        <taxon>Spirurina</taxon>
        <taxon>Ascaridomorpha</taxon>
        <taxon>Ascaridoidea</taxon>
        <taxon>Anisakidae</taxon>
        <taxon>Anisakis</taxon>
        <taxon>Anisakis simplex complex</taxon>
    </lineage>
</organism>
<dbReference type="Proteomes" id="UP000267096">
    <property type="component" value="Unassembled WGS sequence"/>
</dbReference>